<dbReference type="AlphaFoldDB" id="A0A0H3I8X4"/>
<dbReference type="Proteomes" id="UP001194579">
    <property type="component" value="Unassembled WGS sequence"/>
</dbReference>
<dbReference type="Proteomes" id="UP000008044">
    <property type="component" value="Chromosome"/>
</dbReference>
<feature type="region of interest" description="Disordered" evidence="1">
    <location>
        <begin position="292"/>
        <end position="346"/>
    </location>
</feature>
<reference evidence="4" key="4">
    <citation type="submission" date="2024-05" db="EMBL/GenBank/DDBJ databases">
        <title>Identification of Pectobacterium versatile causing blackleg of potato from New York State with a whole genome sequencing approach.</title>
        <authorList>
            <person name="Ma X."/>
            <person name="Swingle B."/>
        </authorList>
    </citation>
    <scope>NUCLEOTIDE SEQUENCE</scope>
    <source>
        <strain evidence="4">NY1588A</strain>
    </source>
</reference>
<evidence type="ECO:0000256" key="2">
    <source>
        <dbReference type="SAM" id="SignalP"/>
    </source>
</evidence>
<evidence type="ECO:0000313" key="4">
    <source>
        <dbReference type="EMBL" id="MBI0557449.1"/>
    </source>
</evidence>
<feature type="compositionally biased region" description="Pro residues" evidence="1">
    <location>
        <begin position="314"/>
        <end position="334"/>
    </location>
</feature>
<dbReference type="PATRIC" id="fig|1166016.3.peg.2332"/>
<proteinExistence type="predicted"/>
<gene>
    <name evidence="3" type="ordered locus">W5S_2313</name>
    <name evidence="4" type="ORF">F6Q06_23745</name>
</gene>
<dbReference type="RefSeq" id="WP_014699984.1">
    <property type="nucleotide sequence ID" value="NZ_SGQD01000001.1"/>
</dbReference>
<sequence>MKKIVLLAVGAALFCAAANAIIPALVIGAETIGGFALRSAISRGAAQMAVSAAERQVLVNSTKIALNQSVARLATGYANPTKFQLASGAASWAYIGDSLLKIGDEIFGSDPNAGISSSADIKNVDNGREFYIGAGKGGTTPFLSGDHPENLILSAYKFRADSGGLYCPSGAQCTYGTALRMNRVTPSGDGRFTQYEAGYDISYSGKMVSLGEIFSVHKNASYDQNITPTSPDITTAQQETAKNTPLNAQQMADTLNSLLLDAASQPDYRGIPITSSTPLVTAQDIRDAAAAVGRPNPSQVEWTSPWTDLQPETQPQPQPEPNPEPNPQPEPPAVQPTLDSPPDGKTVLAPITGAFSEWENFSIGSRSAQCPTAEFSVWDKNFIVDSHCGLIEKNRELIKLFCLICWGFSSFRRVMSA</sequence>
<dbReference type="HOGENOM" id="CLU_054552_0_0_6"/>
<reference evidence="3" key="2">
    <citation type="submission" date="2012-03" db="EMBL/GenBank/DDBJ databases">
        <authorList>
            <person name="Koskinen P."/>
            <person name="Laine P."/>
            <person name="Niemi O."/>
            <person name="Nykyri J."/>
            <person name="Harjunpaa H."/>
            <person name="Auvinen P."/>
            <person name="Paulin L."/>
            <person name="Pirhonen M."/>
            <person name="Palva T."/>
            <person name="Holm L."/>
        </authorList>
    </citation>
    <scope>NUCLEOTIDE SEQUENCE</scope>
    <source>
        <strain evidence="3">SCC3193</strain>
    </source>
</reference>
<feature type="chain" id="PRO_5002611908" evidence="2">
    <location>
        <begin position="21"/>
        <end position="417"/>
    </location>
</feature>
<dbReference type="EMBL" id="CP003415">
    <property type="protein sequence ID" value="AFI90401.1"/>
    <property type="molecule type" value="Genomic_DNA"/>
</dbReference>
<dbReference type="eggNOG" id="ENOG50330BJ">
    <property type="taxonomic scope" value="Bacteria"/>
</dbReference>
<evidence type="ECO:0000313" key="5">
    <source>
        <dbReference type="Proteomes" id="UP000008044"/>
    </source>
</evidence>
<dbReference type="STRING" id="1905730.W5S_2313"/>
<evidence type="ECO:0000313" key="3">
    <source>
        <dbReference type="EMBL" id="AFI90401.1"/>
    </source>
</evidence>
<reference evidence="3 5" key="1">
    <citation type="journal article" date="2012" name="J. Bacteriol.">
        <title>Genome sequence of Pectobacterium sp. strain SCC3193.</title>
        <authorList>
            <person name="Koskinen J.P."/>
            <person name="Laine P."/>
            <person name="Niemi O."/>
            <person name="Nykyri J."/>
            <person name="Harjunpaa H."/>
            <person name="Auvinen P."/>
            <person name="Paulin L."/>
            <person name="Pirhonen M."/>
            <person name="Palva T."/>
            <person name="Holm L."/>
        </authorList>
    </citation>
    <scope>NUCLEOTIDE SEQUENCE [LARGE SCALE GENOMIC DNA]</scope>
    <source>
        <strain evidence="3 5">SCC3193</strain>
    </source>
</reference>
<organism evidence="3 5">
    <name type="scientific">Pectobacterium parmentieri</name>
    <dbReference type="NCBI Taxonomy" id="1905730"/>
    <lineage>
        <taxon>Bacteria</taxon>
        <taxon>Pseudomonadati</taxon>
        <taxon>Pseudomonadota</taxon>
        <taxon>Gammaproteobacteria</taxon>
        <taxon>Enterobacterales</taxon>
        <taxon>Pectobacteriaceae</taxon>
        <taxon>Pectobacterium</taxon>
    </lineage>
</organism>
<dbReference type="KEGG" id="pec:W5S_2313"/>
<reference evidence="6" key="3">
    <citation type="submission" date="2023-07" db="EMBL/GenBank/DDBJ databases">
        <title>Identification of Pectobacterium versatile causing blackleg of potato from New York State with a whole genome sequencing approach.</title>
        <authorList>
            <person name="Ma X."/>
            <person name="Swingle B."/>
        </authorList>
    </citation>
    <scope>NUCLEOTIDE SEQUENCE [LARGE SCALE GENOMIC DNA]</scope>
    <source>
        <strain evidence="6">NY1588A</strain>
    </source>
</reference>
<keyword evidence="2" id="KW-0732">Signal</keyword>
<feature type="signal peptide" evidence="2">
    <location>
        <begin position="1"/>
        <end position="20"/>
    </location>
</feature>
<dbReference type="EMBL" id="WABS01000107">
    <property type="protein sequence ID" value="MBI0557449.1"/>
    <property type="molecule type" value="Genomic_DNA"/>
</dbReference>
<keyword evidence="6" id="KW-1185">Reference proteome</keyword>
<accession>A0A0H3I8X4</accession>
<name>A0A0H3I8X4_PECPM</name>
<evidence type="ECO:0000313" key="6">
    <source>
        <dbReference type="Proteomes" id="UP001194579"/>
    </source>
</evidence>
<feature type="compositionally biased region" description="Polar residues" evidence="1">
    <location>
        <begin position="296"/>
        <end position="307"/>
    </location>
</feature>
<protein>
    <submittedName>
        <fullName evidence="3">Conserved hypothetical phage protein</fullName>
    </submittedName>
</protein>
<evidence type="ECO:0000256" key="1">
    <source>
        <dbReference type="SAM" id="MobiDB-lite"/>
    </source>
</evidence>